<dbReference type="PANTHER" id="PTHR47036">
    <property type="entry name" value="COBALT-FACTOR III C(17)-METHYLTRANSFERASE-RELATED"/>
    <property type="match status" value="1"/>
</dbReference>
<dbReference type="RefSeq" id="WP_090469050.1">
    <property type="nucleotide sequence ID" value="NZ_FOWF01000002.1"/>
</dbReference>
<keyword evidence="2" id="KW-0169">Cobalamin biosynthesis</keyword>
<dbReference type="InterPro" id="IPR014777">
    <property type="entry name" value="4pyrrole_Mease_sub1"/>
</dbReference>
<dbReference type="OrthoDB" id="9772960at2"/>
<keyword evidence="3 7" id="KW-0489">Methyltransferase</keyword>
<dbReference type="EMBL" id="FPBT01000001">
    <property type="protein sequence ID" value="SFU28051.1"/>
    <property type="molecule type" value="Genomic_DNA"/>
</dbReference>
<dbReference type="CDD" id="cd11646">
    <property type="entry name" value="Precorrin_3B_C17_MT"/>
    <property type="match status" value="1"/>
</dbReference>
<dbReference type="UniPathway" id="UPA00148"/>
<keyword evidence="5" id="KW-0949">S-adenosyl-L-methionine</keyword>
<dbReference type="Pfam" id="PF00590">
    <property type="entry name" value="TP_methylase"/>
    <property type="match status" value="1"/>
</dbReference>
<comment type="pathway">
    <text evidence="1">Cofactor biosynthesis; adenosylcobalamin biosynthesis.</text>
</comment>
<evidence type="ECO:0000256" key="5">
    <source>
        <dbReference type="ARBA" id="ARBA00022691"/>
    </source>
</evidence>
<evidence type="ECO:0000313" key="7">
    <source>
        <dbReference type="EMBL" id="SFU28051.1"/>
    </source>
</evidence>
<dbReference type="Proteomes" id="UP000198817">
    <property type="component" value="Unassembled WGS sequence"/>
</dbReference>
<reference evidence="7 8" key="1">
    <citation type="submission" date="2016-10" db="EMBL/GenBank/DDBJ databases">
        <authorList>
            <person name="de Groot N.N."/>
        </authorList>
    </citation>
    <scope>NUCLEOTIDE SEQUENCE [LARGE SCALE GENOMIC DNA]</scope>
    <source>
        <strain evidence="7 8">KHGC13</strain>
    </source>
</reference>
<sequence>MSKLYAVGIGPGRKEFMTEEALEALNRSELIIGYTVYADQVRGIFPEKEYITTPMKQEIDRCRMALEAASAGKTTAMVCSGDAGVYGMAGLLIQLESSYPGAEVEVVAGVTAGISGAAVLGAPLGHDFCVISLSDLLTPWEVIEKRLRAAARGDFALCLYNPRSKKRRDHLARAVGILLKEGKSPDTVCGWVRQIGRTGQEQKVMTLAQLKDEPVDMFTTVFVGSGSTKRYGSRMVTPRGYEKKQ</sequence>
<evidence type="ECO:0000313" key="8">
    <source>
        <dbReference type="Proteomes" id="UP000198817"/>
    </source>
</evidence>
<evidence type="ECO:0000256" key="4">
    <source>
        <dbReference type="ARBA" id="ARBA00022679"/>
    </source>
</evidence>
<dbReference type="SUPFAM" id="SSF53790">
    <property type="entry name" value="Tetrapyrrole methylase"/>
    <property type="match status" value="1"/>
</dbReference>
<feature type="domain" description="Tetrapyrrole methylase" evidence="6">
    <location>
        <begin position="3"/>
        <end position="210"/>
    </location>
</feature>
<dbReference type="NCBIfam" id="TIGR01466">
    <property type="entry name" value="cobJ_cbiH"/>
    <property type="match status" value="1"/>
</dbReference>
<keyword evidence="4 7" id="KW-0808">Transferase</keyword>
<dbReference type="GO" id="GO:0032259">
    <property type="term" value="P:methylation"/>
    <property type="evidence" value="ECO:0007669"/>
    <property type="project" value="UniProtKB-KW"/>
</dbReference>
<evidence type="ECO:0000259" key="6">
    <source>
        <dbReference type="Pfam" id="PF00590"/>
    </source>
</evidence>
<dbReference type="GO" id="GO:0008168">
    <property type="term" value="F:methyltransferase activity"/>
    <property type="evidence" value="ECO:0007669"/>
    <property type="project" value="UniProtKB-KW"/>
</dbReference>
<evidence type="ECO:0000256" key="1">
    <source>
        <dbReference type="ARBA" id="ARBA00004953"/>
    </source>
</evidence>
<protein>
    <submittedName>
        <fullName evidence="7">Precorrin-3B C17-methyltransferase</fullName>
    </submittedName>
</protein>
<dbReference type="InterPro" id="IPR000878">
    <property type="entry name" value="4pyrrol_Mease"/>
</dbReference>
<dbReference type="AlphaFoldDB" id="A0A1I7EVV6"/>
<dbReference type="InterPro" id="IPR006363">
    <property type="entry name" value="Cbl_synth_CobJ/CibH_dom"/>
</dbReference>
<dbReference type="InterPro" id="IPR035996">
    <property type="entry name" value="4pyrrol_Methylase_sf"/>
</dbReference>
<gene>
    <name evidence="7" type="ORF">SAMN05216508_10137</name>
</gene>
<dbReference type="STRING" id="155865.SAMN05216515_10238"/>
<dbReference type="Gene3D" id="3.30.950.10">
    <property type="entry name" value="Methyltransferase, Cobalt-precorrin-4 Transmethylase, Domain 2"/>
    <property type="match status" value="1"/>
</dbReference>
<dbReference type="InterPro" id="IPR014776">
    <property type="entry name" value="4pyrrole_Mease_sub2"/>
</dbReference>
<proteinExistence type="predicted"/>
<organism evidence="7 8">
    <name type="scientific">Eubacterium pyruvativorans</name>
    <dbReference type="NCBI Taxonomy" id="155865"/>
    <lineage>
        <taxon>Bacteria</taxon>
        <taxon>Bacillati</taxon>
        <taxon>Bacillota</taxon>
        <taxon>Clostridia</taxon>
        <taxon>Eubacteriales</taxon>
        <taxon>Eubacteriaceae</taxon>
        <taxon>Eubacterium</taxon>
    </lineage>
</organism>
<dbReference type="GO" id="GO:0009236">
    <property type="term" value="P:cobalamin biosynthetic process"/>
    <property type="evidence" value="ECO:0007669"/>
    <property type="project" value="UniProtKB-UniPathway"/>
</dbReference>
<dbReference type="Gene3D" id="3.40.1010.10">
    <property type="entry name" value="Cobalt-precorrin-4 Transmethylase, Domain 1"/>
    <property type="match status" value="1"/>
</dbReference>
<name>A0A1I7EVV6_9FIRM</name>
<evidence type="ECO:0000256" key="2">
    <source>
        <dbReference type="ARBA" id="ARBA00022573"/>
    </source>
</evidence>
<accession>A0A1I7EVV6</accession>
<evidence type="ECO:0000256" key="3">
    <source>
        <dbReference type="ARBA" id="ARBA00022603"/>
    </source>
</evidence>
<dbReference type="PANTHER" id="PTHR47036:SF1">
    <property type="entry name" value="COBALT-FACTOR III C(17)-METHYLTRANSFERASE-RELATED"/>
    <property type="match status" value="1"/>
</dbReference>
<keyword evidence="8" id="KW-1185">Reference proteome</keyword>
<dbReference type="InterPro" id="IPR051810">
    <property type="entry name" value="Precorrin_MeTrfase"/>
</dbReference>